<proteinExistence type="predicted"/>
<keyword evidence="2" id="KW-1185">Reference proteome</keyword>
<evidence type="ECO:0000256" key="1">
    <source>
        <dbReference type="SAM" id="Coils"/>
    </source>
</evidence>
<accession>A0A1I7UDP8</accession>
<evidence type="ECO:0000313" key="2">
    <source>
        <dbReference type="Proteomes" id="UP000095282"/>
    </source>
</evidence>
<evidence type="ECO:0000313" key="3">
    <source>
        <dbReference type="WBParaSite" id="Csp11.Scaffold629.g8286.t1"/>
    </source>
</evidence>
<reference evidence="3" key="1">
    <citation type="submission" date="2016-11" db="UniProtKB">
        <authorList>
            <consortium name="WormBaseParasite"/>
        </authorList>
    </citation>
    <scope>IDENTIFICATION</scope>
</reference>
<dbReference type="WBParaSite" id="Csp11.Scaffold629.g8286.t1">
    <property type="protein sequence ID" value="Csp11.Scaffold629.g8286.t1"/>
    <property type="gene ID" value="Csp11.Scaffold629.g8286"/>
</dbReference>
<sequence length="331" mass="39053">MLREDESDIRFLFHRFKIDRRVMFHHVAINVNIFEQGKDVLIGLGENFDRFEITREEFESWIDIKKTGAKNIADVLRSVRQMMVAKDSKIMFKLILNVPEKKVLELLPEVHERDGLEVLNEKLSKGTINKIIDESSKLTYLSFPNLKFPKGFNHNQPIPCWDVTYGNAFWVKVDHILALRESGTITLRNTDWHSQMINRLLVFWITADFRMFQRLRIHTRSKFLINKLFNGVETLQVDGSNDVMRNFHSREGSSYFVILSTSMRIAFIQVADKHFEMLTALQGDYKEYARMIIMLMEKRRKEKELRSLEEKLDNLNIQFSSGRAQMSNVQQ</sequence>
<protein>
    <submittedName>
        <fullName evidence="3">FBA_2 domain-containing protein</fullName>
    </submittedName>
</protein>
<dbReference type="eggNOG" id="ENOG502T3IG">
    <property type="taxonomic scope" value="Eukaryota"/>
</dbReference>
<dbReference type="AlphaFoldDB" id="A0A1I7UDP8"/>
<keyword evidence="1" id="KW-0175">Coiled coil</keyword>
<dbReference type="Proteomes" id="UP000095282">
    <property type="component" value="Unplaced"/>
</dbReference>
<name>A0A1I7UDP8_9PELO</name>
<feature type="coiled-coil region" evidence="1">
    <location>
        <begin position="291"/>
        <end position="325"/>
    </location>
</feature>
<organism evidence="2 3">
    <name type="scientific">Caenorhabditis tropicalis</name>
    <dbReference type="NCBI Taxonomy" id="1561998"/>
    <lineage>
        <taxon>Eukaryota</taxon>
        <taxon>Metazoa</taxon>
        <taxon>Ecdysozoa</taxon>
        <taxon>Nematoda</taxon>
        <taxon>Chromadorea</taxon>
        <taxon>Rhabditida</taxon>
        <taxon>Rhabditina</taxon>
        <taxon>Rhabditomorpha</taxon>
        <taxon>Rhabditoidea</taxon>
        <taxon>Rhabditidae</taxon>
        <taxon>Peloderinae</taxon>
        <taxon>Caenorhabditis</taxon>
    </lineage>
</organism>